<evidence type="ECO:0000256" key="3">
    <source>
        <dbReference type="ARBA" id="ARBA00008556"/>
    </source>
</evidence>
<dbReference type="GO" id="GO:0044423">
    <property type="term" value="C:virion component"/>
    <property type="evidence" value="ECO:0007669"/>
    <property type="project" value="UniProtKB-KW"/>
</dbReference>
<evidence type="ECO:0000256" key="8">
    <source>
        <dbReference type="ARBA" id="ARBA00022679"/>
    </source>
</evidence>
<keyword evidence="11" id="KW-0479">Metal-binding</keyword>
<dbReference type="Proteomes" id="UP000610093">
    <property type="component" value="Segment"/>
</dbReference>
<dbReference type="InterPro" id="IPR048426">
    <property type="entry name" value="MCEL_GT_OB"/>
</dbReference>
<reference evidence="24" key="1">
    <citation type="submission" date="2018-07" db="EMBL/GenBank/DDBJ databases">
        <title>Illumina sequencing of clinical samples for virus detection in a public health laboratory: a feasibility study.</title>
        <authorList>
            <person name="Huang B."/>
            <person name="Jennison A."/>
            <person name="Whiley D."/>
            <person name="McMahon J."/>
            <person name="Hewitson G."/>
            <person name="Graham R."/>
            <person name="De Jong A."/>
            <person name="Warrilow D."/>
        </authorList>
    </citation>
    <scope>NUCLEOTIDE SEQUENCE [LARGE SCALE GENOMIC DNA]</scope>
    <source>
        <strain evidence="24">Sercmolcont1</strain>
    </source>
</reference>
<dbReference type="EMBL" id="MN931744">
    <property type="protein sequence ID" value="QHW17195.1"/>
    <property type="molecule type" value="Genomic_DNA"/>
</dbReference>
<name>A0A3T0CZE2_9POXV</name>
<dbReference type="Proteomes" id="UP000613226">
    <property type="component" value="Segment"/>
</dbReference>
<dbReference type="GO" id="GO:0050355">
    <property type="term" value="F:inorganic triphosphate phosphatase activity"/>
    <property type="evidence" value="ECO:0007669"/>
    <property type="project" value="InterPro"/>
</dbReference>
<keyword evidence="15" id="KW-0694">RNA-binding</keyword>
<keyword evidence="12" id="KW-0378">Hydrolase</keyword>
<protein>
    <recommendedName>
        <fullName evidence="6">mRNA-capping enzyme catalytic subunit</fullName>
        <ecNumber evidence="4">2.1.1.56</ecNumber>
        <ecNumber evidence="5">2.7.7.50</ecNumber>
        <ecNumber evidence="20">3.6.1.74</ecNumber>
    </recommendedName>
    <alternativeName>
        <fullName evidence="19">Virus termination factor large subunit</fullName>
    </alternativeName>
    <alternativeName>
        <fullName evidence="17">mRNA-capping enzyme 97 kDa subunit</fullName>
    </alternativeName>
    <alternativeName>
        <fullName evidence="18">mRNA-capping enzyme large subunit</fullName>
    </alternativeName>
</protein>
<dbReference type="SUPFAM" id="SSF53335">
    <property type="entry name" value="S-adenosyl-L-methionine-dependent methyltransferases"/>
    <property type="match status" value="1"/>
</dbReference>
<evidence type="ECO:0000256" key="5">
    <source>
        <dbReference type="ARBA" id="ARBA00012475"/>
    </source>
</evidence>
<sequence>MDEHLERPLEYYFRELVAEFERAVRRGDSAVKKNSPKRSRAPQSLTNSKGNAGGKAEPEPELENGNTGAGAPKARTRAAPEAQAAHPPVSAHKSRPRAHAAFTSRARTEEREPGPALEPVHGPAPAPAADTTSDVHHEVELIFVRPPLVTLSHLLGIATRQESYVLFSLTSLEREGVKLRTRLPLARVHGLDMKNNQLVEAIDSILWEKKTRVAQRDFPEAHCLLRHSTEEQYVFLDFRNFNSAIRLELVNHVQARVRNIVVDFKLKYFLGSGAQTRNSLLAVLNYPKFRPSVTLEFEVLLRDPAAFSPRELLRELLVLGNLLFMAPAEHVFLMPAPKEPLTTHMLKKQDLLTLELRDLYVTGKTDGVPTFVHVAGASVYCFFSHLGYAIRYPARVTLPAPVALFGEAVRDAQSKQLTVYLIKLMAPALEDRLEEREFVLRRLQGLCERVAFQAKQYEGPFATSSELTDALAQMLAAQPEGVVLFYARGSRSGADLKLKRDNTVDQAVNVIYRYMSSEPVIFGDGVTFLEFKRFSNDKGFPKEFGTGRLVLAEGARYLNNIYCLEFADTHSGVGLRKVVVPVKFVGEFSHDGRLLRPRLAKTMLYLSNANYYGNQASVVLEHLQDQRLRVGDVFREDKLADAGKAAAVADAHRLNPDTAYFTKRRVRGPLGVLSNYVKTLLISLYCSKTFFDNPNKRKVLAVDFGNGADLEKYFYGEIALLIATDPDARAIECGRERYNKLNSGNKSKYYKFDYIQETIRSESFVASVREVFYFGKFDIVDWQFAIHYSFHPRHYATVMRNLAELTASGCRVLITTVDGDFLATLTRKRSFVIHRDLPEPENYISFEKLDSEHVLVYNPSTMAKPMVEYIVRKQALVRVFGEYGFVLVDHVDFHTVVHRSRAFIDGVAQMESRTSTKNFFELNRAALQSCRGLDVEELLQYYVVYVFAKR</sequence>
<dbReference type="GO" id="GO:0004651">
    <property type="term" value="F:polynucleotide 5'-phosphatase activity"/>
    <property type="evidence" value="ECO:0007669"/>
    <property type="project" value="InterPro"/>
</dbReference>
<comment type="catalytic activity">
    <reaction evidence="21">
        <text>a 5'-end diphospho-ribonucleoside in mRNA + GTP + H(+) = a 5'-end (5'-triphosphoguanosine)-ribonucleoside in mRNA + diphosphate</text>
        <dbReference type="Rhea" id="RHEA:67012"/>
        <dbReference type="Rhea" id="RHEA-COMP:17165"/>
        <dbReference type="Rhea" id="RHEA-COMP:17166"/>
        <dbReference type="ChEBI" id="CHEBI:15378"/>
        <dbReference type="ChEBI" id="CHEBI:33019"/>
        <dbReference type="ChEBI" id="CHEBI:37565"/>
        <dbReference type="ChEBI" id="CHEBI:167616"/>
        <dbReference type="ChEBI" id="CHEBI:167617"/>
        <dbReference type="EC" id="2.7.7.50"/>
    </reaction>
</comment>
<dbReference type="EMBL" id="MN931743">
    <property type="protein sequence ID" value="QHW17013.1"/>
    <property type="molecule type" value="Genomic_DNA"/>
</dbReference>
<keyword evidence="13" id="KW-0460">Magnesium</keyword>
<dbReference type="GO" id="GO:0003723">
    <property type="term" value="F:RNA binding"/>
    <property type="evidence" value="ECO:0007669"/>
    <property type="project" value="UniProtKB-KW"/>
</dbReference>
<evidence type="ECO:0000256" key="9">
    <source>
        <dbReference type="ARBA" id="ARBA00022691"/>
    </source>
</evidence>
<dbReference type="EC" id="2.7.7.50" evidence="5"/>
<evidence type="ECO:0000256" key="1">
    <source>
        <dbReference type="ARBA" id="ARBA00001946"/>
    </source>
</evidence>
<dbReference type="InterPro" id="IPR048425">
    <property type="entry name" value="MCEL_GT_NTPase"/>
</dbReference>
<evidence type="ECO:0000256" key="11">
    <source>
        <dbReference type="ARBA" id="ARBA00022723"/>
    </source>
</evidence>
<dbReference type="InterPro" id="IPR046428">
    <property type="entry name" value="MCEL_OB_dom_sf"/>
</dbReference>
<evidence type="ECO:0000256" key="6">
    <source>
        <dbReference type="ARBA" id="ARBA00020120"/>
    </source>
</evidence>
<evidence type="ECO:0000256" key="2">
    <source>
        <dbReference type="ARBA" id="ARBA00004328"/>
    </source>
</evidence>
<dbReference type="InterPro" id="IPR046429">
    <property type="entry name" value="MCEL_NTPase_sf"/>
</dbReference>
<comment type="subcellular location">
    <subcellularLocation>
        <location evidence="2">Virion</location>
    </subcellularLocation>
</comment>
<dbReference type="InterPro" id="IPR039753">
    <property type="entry name" value="RG7MT1"/>
</dbReference>
<dbReference type="GO" id="GO:0140818">
    <property type="term" value="F:mRNA 5'-triphosphate monophosphatase activity"/>
    <property type="evidence" value="ECO:0007669"/>
    <property type="project" value="UniProtKB-EC"/>
</dbReference>
<keyword evidence="7" id="KW-0489">Methyltransferase</keyword>
<dbReference type="EC" id="2.1.1.56" evidence="4"/>
<evidence type="ECO:0000256" key="18">
    <source>
        <dbReference type="ARBA" id="ARBA00033175"/>
    </source>
</evidence>
<dbReference type="GO" id="GO:0046872">
    <property type="term" value="F:metal ion binding"/>
    <property type="evidence" value="ECO:0007669"/>
    <property type="project" value="UniProtKB-KW"/>
</dbReference>
<reference evidence="25" key="2">
    <citation type="submission" date="2020-01" db="EMBL/GenBank/DDBJ databases">
        <title>Global genomic diversity of Molluscum contagiosum virus.</title>
        <authorList>
            <person name="Zorec T.M."/>
            <person name="Skubic L."/>
            <person name="Hosnjak L."/>
            <person name="Trcko K."/>
            <person name="Poljak M."/>
        </authorList>
    </citation>
    <scope>NUCLEOTIDE SEQUENCE</scope>
    <source>
        <strain evidence="25">MCV1_P02S01A</strain>
        <strain evidence="26">MCV1_P02S01B</strain>
        <strain evidence="27">MCV1_P02S02A</strain>
    </source>
</reference>
<evidence type="ECO:0000256" key="14">
    <source>
        <dbReference type="ARBA" id="ARBA00022844"/>
    </source>
</evidence>
<keyword evidence="16" id="KW-0511">Multifunctional enzyme</keyword>
<keyword evidence="8" id="KW-0808">Transferase</keyword>
<gene>
    <name evidence="24" type="primary">MC090R</name>
    <name evidence="24" type="ORF">MOCVgp090</name>
</gene>
<evidence type="ECO:0000256" key="7">
    <source>
        <dbReference type="ARBA" id="ARBA00022603"/>
    </source>
</evidence>
<dbReference type="Pfam" id="PF03291">
    <property type="entry name" value="mRNA_G-N7_MeTrfase"/>
    <property type="match status" value="1"/>
</dbReference>
<evidence type="ECO:0000256" key="16">
    <source>
        <dbReference type="ARBA" id="ARBA00023268"/>
    </source>
</evidence>
<dbReference type="EMBL" id="MN931742">
    <property type="protein sequence ID" value="QHW16831.1"/>
    <property type="molecule type" value="Genomic_DNA"/>
</dbReference>
<keyword evidence="9" id="KW-0949">S-adenosyl-L-methionine</keyword>
<dbReference type="PROSITE" id="PS51562">
    <property type="entry name" value="RNA_CAP0_MT"/>
    <property type="match status" value="1"/>
</dbReference>
<evidence type="ECO:0000256" key="4">
    <source>
        <dbReference type="ARBA" id="ARBA00011926"/>
    </source>
</evidence>
<dbReference type="GO" id="GO:0004482">
    <property type="term" value="F:mRNA 5'-cap (guanine-N7-)-methyltransferase activity"/>
    <property type="evidence" value="ECO:0007669"/>
    <property type="project" value="UniProtKB-EC"/>
</dbReference>
<evidence type="ECO:0000313" key="24">
    <source>
        <dbReference type="EMBL" id="AZT86200.1"/>
    </source>
</evidence>
<dbReference type="Pfam" id="PF21005">
    <property type="entry name" value="OB_MCEL_GT"/>
    <property type="match status" value="1"/>
</dbReference>
<feature type="compositionally biased region" description="Polar residues" evidence="22">
    <location>
        <begin position="41"/>
        <end position="50"/>
    </location>
</feature>
<dbReference type="Gene3D" id="3.20.100.20">
    <property type="match status" value="1"/>
</dbReference>
<evidence type="ECO:0000256" key="21">
    <source>
        <dbReference type="ARBA" id="ARBA00044679"/>
    </source>
</evidence>
<dbReference type="PANTHER" id="PTHR12189:SF2">
    <property type="entry name" value="MRNA CAP GUANINE-N7 METHYLTRANSFERASE"/>
    <property type="match status" value="1"/>
</dbReference>
<dbReference type="InterPro" id="IPR019602">
    <property type="entry name" value="MCEL_TPase"/>
</dbReference>
<dbReference type="Proteomes" id="UP000602142">
    <property type="component" value="Segment"/>
</dbReference>
<keyword evidence="14" id="KW-0946">Virion</keyword>
<evidence type="ECO:0000256" key="12">
    <source>
        <dbReference type="ARBA" id="ARBA00022801"/>
    </source>
</evidence>
<organism evidence="24">
    <name type="scientific">Molluscum contagiosum virus</name>
    <dbReference type="NCBI Taxonomy" id="10279"/>
    <lineage>
        <taxon>Viruses</taxon>
        <taxon>Varidnaviria</taxon>
        <taxon>Bamfordvirae</taxon>
        <taxon>Nucleocytoviricota</taxon>
        <taxon>Pokkesviricetes</taxon>
        <taxon>Chitovirales</taxon>
        <taxon>Poxviridae</taxon>
        <taxon>Chordopoxvirinae</taxon>
        <taxon>Molluscipoxvirus</taxon>
        <taxon>Molluscipoxvirus molluscum</taxon>
    </lineage>
</organism>
<evidence type="ECO:0000256" key="10">
    <source>
        <dbReference type="ARBA" id="ARBA00022695"/>
    </source>
</evidence>
<comment type="similarity">
    <text evidence="3">In the N-terminal section; belongs to the dsDNA virus mRNA guanylyltransferase family.</text>
</comment>
<dbReference type="EC" id="3.6.1.74" evidence="20"/>
<evidence type="ECO:0000256" key="17">
    <source>
        <dbReference type="ARBA" id="ARBA00030246"/>
    </source>
</evidence>
<evidence type="ECO:0000256" key="19">
    <source>
        <dbReference type="ARBA" id="ARBA00033397"/>
    </source>
</evidence>
<comment type="cofactor">
    <cofactor evidence="1">
        <name>Mg(2+)</name>
        <dbReference type="ChEBI" id="CHEBI:18420"/>
    </cofactor>
</comment>
<dbReference type="Proteomes" id="UP000317426">
    <property type="component" value="Segment"/>
</dbReference>
<evidence type="ECO:0000313" key="25">
    <source>
        <dbReference type="EMBL" id="QHW16831.1"/>
    </source>
</evidence>
<dbReference type="PANTHER" id="PTHR12189">
    <property type="entry name" value="MRNA GUANINE-7- METHYLTRANSFERASE"/>
    <property type="match status" value="1"/>
</dbReference>
<dbReference type="EMBL" id="MH646551">
    <property type="protein sequence ID" value="AZT86200.1"/>
    <property type="molecule type" value="Genomic_DNA"/>
</dbReference>
<feature type="compositionally biased region" description="Low complexity" evidence="22">
    <location>
        <begin position="77"/>
        <end position="88"/>
    </location>
</feature>
<dbReference type="InterPro" id="IPR046430">
    <property type="entry name" value="MCEL_TPase_sf"/>
</dbReference>
<dbReference type="Pfam" id="PF10640">
    <property type="entry name" value="MCEL_TPase"/>
    <property type="match status" value="1"/>
</dbReference>
<evidence type="ECO:0000256" key="22">
    <source>
        <dbReference type="SAM" id="MobiDB-lite"/>
    </source>
</evidence>
<dbReference type="InterPro" id="IPR029063">
    <property type="entry name" value="SAM-dependent_MTases_sf"/>
</dbReference>
<accession>A0A3T0CZE2</accession>
<dbReference type="Gene3D" id="3.30.470.140">
    <property type="match status" value="1"/>
</dbReference>
<dbReference type="Pfam" id="PF21004">
    <property type="entry name" value="MCEL_GT_NTPase"/>
    <property type="match status" value="1"/>
</dbReference>
<dbReference type="GO" id="GO:0004484">
    <property type="term" value="F:mRNA guanylyltransferase activity"/>
    <property type="evidence" value="ECO:0007669"/>
    <property type="project" value="UniProtKB-EC"/>
</dbReference>
<keyword evidence="10" id="KW-0548">Nucleotidyltransferase</keyword>
<feature type="region of interest" description="Disordered" evidence="22">
    <location>
        <begin position="24"/>
        <end position="131"/>
    </location>
</feature>
<evidence type="ECO:0000256" key="13">
    <source>
        <dbReference type="ARBA" id="ARBA00022842"/>
    </source>
</evidence>
<evidence type="ECO:0000256" key="20">
    <source>
        <dbReference type="ARBA" id="ARBA00035028"/>
    </source>
</evidence>
<evidence type="ECO:0000256" key="15">
    <source>
        <dbReference type="ARBA" id="ARBA00022884"/>
    </source>
</evidence>
<dbReference type="Gene3D" id="3.40.50.150">
    <property type="entry name" value="Vaccinia Virus protein VP39"/>
    <property type="match status" value="1"/>
</dbReference>
<evidence type="ECO:0000313" key="26">
    <source>
        <dbReference type="EMBL" id="QHW17013.1"/>
    </source>
</evidence>
<dbReference type="InterPro" id="IPR004971">
    <property type="entry name" value="mRNA_G-N7_MeTrfase_dom"/>
</dbReference>
<proteinExistence type="inferred from homology"/>
<dbReference type="Gene3D" id="2.40.50.830">
    <property type="match status" value="1"/>
</dbReference>
<evidence type="ECO:0000313" key="27">
    <source>
        <dbReference type="EMBL" id="QHW17195.1"/>
    </source>
</evidence>
<feature type="domain" description="MRNA cap 0 methyltransferase" evidence="23">
    <location>
        <begin position="665"/>
        <end position="950"/>
    </location>
</feature>
<evidence type="ECO:0000259" key="23">
    <source>
        <dbReference type="PROSITE" id="PS51562"/>
    </source>
</evidence>